<dbReference type="AlphaFoldDB" id="A0A0R1HHB7"/>
<feature type="binding site" evidence="6">
    <location>
        <begin position="130"/>
        <end position="131"/>
    </location>
    <ligand>
        <name>S-adenosyl-L-methionine</name>
        <dbReference type="ChEBI" id="CHEBI:59789"/>
    </ligand>
</feature>
<dbReference type="InterPro" id="IPR029063">
    <property type="entry name" value="SAM-dependent_MTases_sf"/>
</dbReference>
<dbReference type="EMBL" id="AZDI01000004">
    <property type="protein sequence ID" value="KRK45893.1"/>
    <property type="molecule type" value="Genomic_DNA"/>
</dbReference>
<dbReference type="FunFam" id="3.40.50.150:FF:000041">
    <property type="entry name" value="Ribosomal RNA small subunit methyltransferase G"/>
    <property type="match status" value="1"/>
</dbReference>
<dbReference type="SUPFAM" id="SSF53335">
    <property type="entry name" value="S-adenosyl-L-methionine-dependent methyltransferases"/>
    <property type="match status" value="1"/>
</dbReference>
<gene>
    <name evidence="6" type="primary">rsmG</name>
    <name evidence="7" type="ORF">FC66_GL001124</name>
</gene>
<evidence type="ECO:0000256" key="2">
    <source>
        <dbReference type="ARBA" id="ARBA00022552"/>
    </source>
</evidence>
<dbReference type="PIRSF" id="PIRSF003078">
    <property type="entry name" value="GidB"/>
    <property type="match status" value="1"/>
</dbReference>
<keyword evidence="1 6" id="KW-0963">Cytoplasm</keyword>
<evidence type="ECO:0000256" key="3">
    <source>
        <dbReference type="ARBA" id="ARBA00022603"/>
    </source>
</evidence>
<evidence type="ECO:0000313" key="8">
    <source>
        <dbReference type="Proteomes" id="UP000051450"/>
    </source>
</evidence>
<keyword evidence="8" id="KW-1185">Reference proteome</keyword>
<dbReference type="PANTHER" id="PTHR31760">
    <property type="entry name" value="S-ADENOSYL-L-METHIONINE-DEPENDENT METHYLTRANSFERASES SUPERFAMILY PROTEIN"/>
    <property type="match status" value="1"/>
</dbReference>
<accession>A0A0R1HHB7</accession>
<keyword evidence="4 6" id="KW-0808">Transferase</keyword>
<dbReference type="EC" id="2.1.1.-" evidence="6"/>
<dbReference type="PANTHER" id="PTHR31760:SF0">
    <property type="entry name" value="S-ADENOSYL-L-METHIONINE-DEPENDENT METHYLTRANSFERASES SUPERFAMILY PROTEIN"/>
    <property type="match status" value="1"/>
</dbReference>
<feature type="binding site" evidence="6">
    <location>
        <position position="150"/>
    </location>
    <ligand>
        <name>S-adenosyl-L-methionine</name>
        <dbReference type="ChEBI" id="CHEBI:59789"/>
    </ligand>
</feature>
<dbReference type="PATRIC" id="fig|1423719.4.peg.1145"/>
<dbReference type="Gene3D" id="3.40.50.150">
    <property type="entry name" value="Vaccinia Virus protein VP39"/>
    <property type="match status" value="1"/>
</dbReference>
<comment type="subcellular location">
    <subcellularLocation>
        <location evidence="6">Cytoplasm</location>
    </subcellularLocation>
</comment>
<reference evidence="7 8" key="1">
    <citation type="journal article" date="2015" name="Genome Announc.">
        <title>Expanding the biotechnology potential of lactobacilli through comparative genomics of 213 strains and associated genera.</title>
        <authorList>
            <person name="Sun Z."/>
            <person name="Harris H.M."/>
            <person name="McCann A."/>
            <person name="Guo C."/>
            <person name="Argimon S."/>
            <person name="Zhang W."/>
            <person name="Yang X."/>
            <person name="Jeffery I.B."/>
            <person name="Cooney J.C."/>
            <person name="Kagawa T.F."/>
            <person name="Liu W."/>
            <person name="Song Y."/>
            <person name="Salvetti E."/>
            <person name="Wrobel A."/>
            <person name="Rasinkangas P."/>
            <person name="Parkhill J."/>
            <person name="Rea M.C."/>
            <person name="O'Sullivan O."/>
            <person name="Ritari J."/>
            <person name="Douillard F.P."/>
            <person name="Paul Ross R."/>
            <person name="Yang R."/>
            <person name="Briner A.E."/>
            <person name="Felis G.E."/>
            <person name="de Vos W.M."/>
            <person name="Barrangou R."/>
            <person name="Klaenhammer T.R."/>
            <person name="Caufield P.W."/>
            <person name="Cui Y."/>
            <person name="Zhang H."/>
            <person name="O'Toole P.W."/>
        </authorList>
    </citation>
    <scope>NUCLEOTIDE SEQUENCE [LARGE SCALE GENOMIC DNA]</scope>
    <source>
        <strain evidence="7 8">DSM 15638</strain>
    </source>
</reference>
<evidence type="ECO:0000256" key="6">
    <source>
        <dbReference type="HAMAP-Rule" id="MF_00074"/>
    </source>
</evidence>
<dbReference type="RefSeq" id="WP_057974181.1">
    <property type="nucleotide sequence ID" value="NZ_AZDI01000004.1"/>
</dbReference>
<protein>
    <recommendedName>
        <fullName evidence="6">Ribosomal RNA small subunit methyltransferase G</fullName>
        <ecNumber evidence="6">2.1.1.-</ecNumber>
    </recommendedName>
    <alternativeName>
        <fullName evidence="6">16S rRNA 7-methylguanosine methyltransferase</fullName>
        <shortName evidence="6">16S rRNA m7G methyltransferase</shortName>
    </alternativeName>
</protein>
<keyword evidence="2 6" id="KW-0698">rRNA processing</keyword>
<proteinExistence type="inferred from homology"/>
<comment type="caution">
    <text evidence="6">Lacks conserved residue(s) required for the propagation of feature annotation.</text>
</comment>
<evidence type="ECO:0000313" key="7">
    <source>
        <dbReference type="EMBL" id="KRK45893.1"/>
    </source>
</evidence>
<keyword evidence="3 6" id="KW-0489">Methyltransferase</keyword>
<dbReference type="CDD" id="cd02440">
    <property type="entry name" value="AdoMet_MTases"/>
    <property type="match status" value="1"/>
</dbReference>
<evidence type="ECO:0000256" key="4">
    <source>
        <dbReference type="ARBA" id="ARBA00022679"/>
    </source>
</evidence>
<comment type="function">
    <text evidence="6">Specifically methylates the N7 position of a guanine in 16S rRNA.</text>
</comment>
<dbReference type="GO" id="GO:0070043">
    <property type="term" value="F:rRNA (guanine-N7-)-methyltransferase activity"/>
    <property type="evidence" value="ECO:0007669"/>
    <property type="project" value="UniProtKB-UniRule"/>
</dbReference>
<comment type="caution">
    <text evidence="7">The sequence shown here is derived from an EMBL/GenBank/DDBJ whole genome shotgun (WGS) entry which is preliminary data.</text>
</comment>
<dbReference type="HAMAP" id="MF_00074">
    <property type="entry name" value="16SrRNA_methyltr_G"/>
    <property type="match status" value="1"/>
</dbReference>
<name>A0A0R1HHB7_9LACO</name>
<dbReference type="Proteomes" id="UP000051450">
    <property type="component" value="Unassembled WGS sequence"/>
</dbReference>
<evidence type="ECO:0000256" key="5">
    <source>
        <dbReference type="ARBA" id="ARBA00022691"/>
    </source>
</evidence>
<dbReference type="Pfam" id="PF02527">
    <property type="entry name" value="GidB"/>
    <property type="match status" value="1"/>
</dbReference>
<dbReference type="InterPro" id="IPR003682">
    <property type="entry name" value="rRNA_ssu_MeTfrase_G"/>
</dbReference>
<organism evidence="7 8">
    <name type="scientific">Dellaglioa algida DSM 15638</name>
    <dbReference type="NCBI Taxonomy" id="1423719"/>
    <lineage>
        <taxon>Bacteria</taxon>
        <taxon>Bacillati</taxon>
        <taxon>Bacillota</taxon>
        <taxon>Bacilli</taxon>
        <taxon>Lactobacillales</taxon>
        <taxon>Lactobacillaceae</taxon>
        <taxon>Dellaglioa</taxon>
    </lineage>
</organism>
<comment type="similarity">
    <text evidence="6">Belongs to the methyltransferase superfamily. RNA methyltransferase RsmG family.</text>
</comment>
<dbReference type="OrthoDB" id="9808773at2"/>
<sequence length="244" mass="27556">MNPEEFRQSLAEKGINLTDRQMAQFEIYYEFLVMTNENLNLTAITEKSDVYLKHFYDSLTPAFYSKEIQSEPLSICDVGAGAGFPSIPLKIAFPQLTVTIVDSLNKRINFLNELADKLDITGVAFFHNRAEEFAGKKSLYREQYDIVTARAVARLSVLFELCLPLVKLNGQFIALKAQKMDEELADAEYAIKLLGGQVKVNHEFNLPISNDERHLLVVDKIKLSPKKYPRKAGVPGRTPLVAKL</sequence>
<evidence type="ECO:0000256" key="1">
    <source>
        <dbReference type="ARBA" id="ARBA00022490"/>
    </source>
</evidence>
<feature type="binding site" evidence="6">
    <location>
        <position position="84"/>
    </location>
    <ligand>
        <name>S-adenosyl-L-methionine</name>
        <dbReference type="ChEBI" id="CHEBI:59789"/>
    </ligand>
</feature>
<feature type="binding site" evidence="6">
    <location>
        <position position="79"/>
    </location>
    <ligand>
        <name>S-adenosyl-L-methionine</name>
        <dbReference type="ChEBI" id="CHEBI:59789"/>
    </ligand>
</feature>
<dbReference type="STRING" id="1423719.FC66_GL001124"/>
<dbReference type="GO" id="GO:0005829">
    <property type="term" value="C:cytosol"/>
    <property type="evidence" value="ECO:0007669"/>
    <property type="project" value="TreeGrafter"/>
</dbReference>
<dbReference type="NCBIfam" id="TIGR00138">
    <property type="entry name" value="rsmG_gidB"/>
    <property type="match status" value="1"/>
</dbReference>
<keyword evidence="5 6" id="KW-0949">S-adenosyl-L-methionine</keyword>